<dbReference type="EMBL" id="JAEIJD010000001">
    <property type="protein sequence ID" value="MBI6628339.1"/>
    <property type="molecule type" value="Genomic_DNA"/>
</dbReference>
<evidence type="ECO:0000256" key="3">
    <source>
        <dbReference type="ARBA" id="ARBA00022840"/>
    </source>
</evidence>
<dbReference type="GO" id="GO:0005524">
    <property type="term" value="F:ATP binding"/>
    <property type="evidence" value="ECO:0007669"/>
    <property type="project" value="UniProtKB-KW"/>
</dbReference>
<dbReference type="Pfam" id="PF08706">
    <property type="entry name" value="D5_N"/>
    <property type="match status" value="1"/>
</dbReference>
<feature type="compositionally biased region" description="Basic and acidic residues" evidence="4">
    <location>
        <begin position="1"/>
        <end position="12"/>
    </location>
</feature>
<dbReference type="InterPro" id="IPR014015">
    <property type="entry name" value="Helicase_SF3_DNA-vir"/>
</dbReference>
<keyword evidence="2" id="KW-0378">Hydrolase</keyword>
<dbReference type="SMART" id="SM00885">
    <property type="entry name" value="D5_N"/>
    <property type="match status" value="1"/>
</dbReference>
<keyword evidence="3" id="KW-0067">ATP-binding</keyword>
<evidence type="ECO:0000256" key="4">
    <source>
        <dbReference type="SAM" id="MobiDB-lite"/>
    </source>
</evidence>
<dbReference type="NCBIfam" id="TIGR01613">
    <property type="entry name" value="primase_Cterm"/>
    <property type="match status" value="1"/>
</dbReference>
<feature type="compositionally biased region" description="Basic and acidic residues" evidence="4">
    <location>
        <begin position="582"/>
        <end position="592"/>
    </location>
</feature>
<feature type="region of interest" description="Disordered" evidence="4">
    <location>
        <begin position="582"/>
        <end position="611"/>
    </location>
</feature>
<dbReference type="Proteomes" id="UP000613255">
    <property type="component" value="Unassembled WGS sequence"/>
</dbReference>
<accession>A0A934HHN5</accession>
<reference evidence="6" key="1">
    <citation type="submission" date="2020-12" db="EMBL/GenBank/DDBJ databases">
        <title>Pontibaca salina gen. nov., sp. nov., isolated from marine sediment.</title>
        <authorList>
            <person name="Bo J."/>
            <person name="Wang S."/>
            <person name="Song X."/>
            <person name="Du Z."/>
        </authorList>
    </citation>
    <scope>NUCLEOTIDE SEQUENCE</scope>
    <source>
        <strain evidence="6">S1109L</strain>
    </source>
</reference>
<dbReference type="InterPro" id="IPR051620">
    <property type="entry name" value="ORF904-like_C"/>
</dbReference>
<feature type="region of interest" description="Disordered" evidence="4">
    <location>
        <begin position="1"/>
        <end position="55"/>
    </location>
</feature>
<keyword evidence="7" id="KW-1185">Reference proteome</keyword>
<dbReference type="RefSeq" id="WP_198684368.1">
    <property type="nucleotide sequence ID" value="NZ_JAEIJD010000001.1"/>
</dbReference>
<feature type="domain" description="SF3 helicase" evidence="5">
    <location>
        <begin position="289"/>
        <end position="450"/>
    </location>
</feature>
<keyword evidence="1" id="KW-0547">Nucleotide-binding</keyword>
<organism evidence="6 7">
    <name type="scientific">Pontibaca salina</name>
    <dbReference type="NCBI Taxonomy" id="2795731"/>
    <lineage>
        <taxon>Bacteria</taxon>
        <taxon>Pseudomonadati</taxon>
        <taxon>Pseudomonadota</taxon>
        <taxon>Alphaproteobacteria</taxon>
        <taxon>Rhodobacterales</taxon>
        <taxon>Roseobacteraceae</taxon>
        <taxon>Pontibaca</taxon>
    </lineage>
</organism>
<dbReference type="AlphaFoldDB" id="A0A934HHN5"/>
<evidence type="ECO:0000256" key="1">
    <source>
        <dbReference type="ARBA" id="ARBA00022741"/>
    </source>
</evidence>
<comment type="caution">
    <text evidence="6">The sequence shown here is derived from an EMBL/GenBank/DDBJ whole genome shotgun (WGS) entry which is preliminary data.</text>
</comment>
<evidence type="ECO:0000256" key="2">
    <source>
        <dbReference type="ARBA" id="ARBA00022801"/>
    </source>
</evidence>
<dbReference type="InterPro" id="IPR006500">
    <property type="entry name" value="Helicase_put_C_phage/plasmid"/>
</dbReference>
<dbReference type="Gene3D" id="3.40.50.300">
    <property type="entry name" value="P-loop containing nucleotide triphosphate hydrolases"/>
    <property type="match status" value="1"/>
</dbReference>
<name>A0A934HHN5_9RHOB</name>
<proteinExistence type="predicted"/>
<evidence type="ECO:0000313" key="6">
    <source>
        <dbReference type="EMBL" id="MBI6628339.1"/>
    </source>
</evidence>
<dbReference type="InterPro" id="IPR027417">
    <property type="entry name" value="P-loop_NTPase"/>
</dbReference>
<dbReference type="InterPro" id="IPR014818">
    <property type="entry name" value="Phage/plasmid_primase_P4_C"/>
</dbReference>
<evidence type="ECO:0000313" key="7">
    <source>
        <dbReference type="Proteomes" id="UP000613255"/>
    </source>
</evidence>
<feature type="compositionally biased region" description="Pro residues" evidence="4">
    <location>
        <begin position="31"/>
        <end position="48"/>
    </location>
</feature>
<protein>
    <recommendedName>
        <fullName evidence="5">SF3 helicase domain-containing protein</fullName>
    </recommendedName>
</protein>
<dbReference type="PANTHER" id="PTHR35372">
    <property type="entry name" value="ATP BINDING PROTEIN-RELATED"/>
    <property type="match status" value="1"/>
</dbReference>
<dbReference type="PROSITE" id="PS51206">
    <property type="entry name" value="SF3_HELICASE_1"/>
    <property type="match status" value="1"/>
</dbReference>
<dbReference type="GO" id="GO:0016787">
    <property type="term" value="F:hydrolase activity"/>
    <property type="evidence" value="ECO:0007669"/>
    <property type="project" value="UniProtKB-KW"/>
</dbReference>
<evidence type="ECO:0000259" key="5">
    <source>
        <dbReference type="PROSITE" id="PS51206"/>
    </source>
</evidence>
<sequence length="611" mass="68612">MTDESNPKKRDPLSSVTPLFPDGSRDAVPADPVPPADPGPDAPQPPQPDDVDPDRLRHAAQQPLNDYGNGQRFITHFGEDVMFVPRVGWFSWTGQRWLKDPDELAIRSRAQKVWSLIEREVDFIEPTKREAKLLEEERSLKARQVELEGMAAAQRQDDHDSELSQIVTRLKAIDGVLKSHKSAVGRRLTHAKNAGNNGPITHMMHESRTDLAEDFESLDANELDVNTRTGLLRFSVDADKDGKGKIASLEVIPHERDQLLSKMIPVEYDPDATAPLFEAFLERVQPDIEMRHFLQRWHGASMSGLKIAKLAFYFGDGANGKSVLVDLIARIQSDYAASLRIESLTGNNRRAGAEATPDLIPLLGARFVRASEPDQGERLQEGLIKLMTGGEPIPVRPNYGEQIDLDPQFKLTISGNHKPEIRGADGGIWRRVMLVPWDVQIPEDERDEQLGAKLWEERTGILNWLVEGLMSYLEMGLAPPDSVLEATEDYREESDPIGTFLTTCCTITGEHGDTVLSKDLGDAFNYHLLERGLSTWKPTTFAKQVSAKSRQWRHPQTGLQFQRTKSSLSQYSGIRLTDEFDKRFRNAPRDSQGRPIGVHRPDDPDTPDPVW</sequence>
<gene>
    <name evidence="6" type="ORF">JAO82_00455</name>
</gene>
<dbReference type="PANTHER" id="PTHR35372:SF2">
    <property type="entry name" value="SF3 HELICASE DOMAIN-CONTAINING PROTEIN"/>
    <property type="match status" value="1"/>
</dbReference>